<feature type="signal peptide" evidence="3">
    <location>
        <begin position="1"/>
        <end position="33"/>
    </location>
</feature>
<keyword evidence="3" id="KW-0732">Signal</keyword>
<dbReference type="AlphaFoldDB" id="A0A433UCX9"/>
<keyword evidence="2" id="KW-1133">Transmembrane helix</keyword>
<sequence>MFTPDSPEQPFHAMVHPTLVLALLMLMASPAATTSQGLTESPPTVSSDHGLSGEAVRGKGLEHPGYVISSPDPLGGKPRTRKGDRKRKKDGAWKIWEVDVCKIYVLVSQLCLCAAAPSIVRQAHKACVNWSPALKVKVNTTEESIWVDYCTDSSSPQTRTCMIEINNSSSSTSPAASQCHILEQGNCTTVFHGLKVGTSYKVMVKPYCRCQERSVDPCAVKVSVGGPYQMPTTTVLESSVIDTAKTKTGSVIFLTTYITVVLAVMAIVFIALTKCTSKRSSNDSSSAAQEDPDFDDTMGISPPTYTSIESRGSDTHLNRLHSGSETILKEACTDDEAETLCKKEYGSAACNSCETLELCAGGPLKRTFSSHRDTTSRTSETSGLLQIHPLKCEETRLCGAGNGTALSTMEERRYHKLDSPEMYAGIEEQPSYSTEEITIGRDQIGLRLNNFREIDNFRGFQRNISRIIPIRTPGHPNEVDDTHQRGLQLHHPQKLHGRISPNSLNMIEIPRDLLLEGTNT</sequence>
<evidence type="ECO:0008006" key="6">
    <source>
        <dbReference type="Google" id="ProtNLM"/>
    </source>
</evidence>
<feature type="region of interest" description="Disordered" evidence="1">
    <location>
        <begin position="278"/>
        <end position="311"/>
    </location>
</feature>
<evidence type="ECO:0000313" key="5">
    <source>
        <dbReference type="Proteomes" id="UP000271974"/>
    </source>
</evidence>
<proteinExistence type="predicted"/>
<accession>A0A433UCX9</accession>
<keyword evidence="5" id="KW-1185">Reference proteome</keyword>
<keyword evidence="2" id="KW-0472">Membrane</keyword>
<feature type="chain" id="PRO_5019145873" description="Fibronectin type-III domain-containing protein" evidence="3">
    <location>
        <begin position="34"/>
        <end position="520"/>
    </location>
</feature>
<dbReference type="Proteomes" id="UP000271974">
    <property type="component" value="Unassembled WGS sequence"/>
</dbReference>
<feature type="compositionally biased region" description="Polar residues" evidence="1">
    <location>
        <begin position="35"/>
        <end position="49"/>
    </location>
</feature>
<reference evidence="4 5" key="1">
    <citation type="submission" date="2019-01" db="EMBL/GenBank/DDBJ databases">
        <title>A draft genome assembly of the solar-powered sea slug Elysia chlorotica.</title>
        <authorList>
            <person name="Cai H."/>
            <person name="Li Q."/>
            <person name="Fang X."/>
            <person name="Li J."/>
            <person name="Curtis N.E."/>
            <person name="Altenburger A."/>
            <person name="Shibata T."/>
            <person name="Feng M."/>
            <person name="Maeda T."/>
            <person name="Schwartz J.A."/>
            <person name="Shigenobu S."/>
            <person name="Lundholm N."/>
            <person name="Nishiyama T."/>
            <person name="Yang H."/>
            <person name="Hasebe M."/>
            <person name="Li S."/>
            <person name="Pierce S.K."/>
            <person name="Wang J."/>
        </authorList>
    </citation>
    <scope>NUCLEOTIDE SEQUENCE [LARGE SCALE GENOMIC DNA]</scope>
    <source>
        <strain evidence="4">EC2010</strain>
        <tissue evidence="4">Whole organism of an adult</tissue>
    </source>
</reference>
<feature type="transmembrane region" description="Helical" evidence="2">
    <location>
        <begin position="251"/>
        <end position="272"/>
    </location>
</feature>
<name>A0A433UCX9_ELYCH</name>
<comment type="caution">
    <text evidence="4">The sequence shown here is derived from an EMBL/GenBank/DDBJ whole genome shotgun (WGS) entry which is preliminary data.</text>
</comment>
<keyword evidence="2" id="KW-0812">Transmembrane</keyword>
<protein>
    <recommendedName>
        <fullName evidence="6">Fibronectin type-III domain-containing protein</fullName>
    </recommendedName>
</protein>
<gene>
    <name evidence="4" type="ORF">EGW08_000527</name>
</gene>
<evidence type="ECO:0000256" key="1">
    <source>
        <dbReference type="SAM" id="MobiDB-lite"/>
    </source>
</evidence>
<evidence type="ECO:0000256" key="2">
    <source>
        <dbReference type="SAM" id="Phobius"/>
    </source>
</evidence>
<evidence type="ECO:0000313" key="4">
    <source>
        <dbReference type="EMBL" id="RUS91701.1"/>
    </source>
</evidence>
<feature type="compositionally biased region" description="Basic residues" evidence="1">
    <location>
        <begin position="78"/>
        <end position="88"/>
    </location>
</feature>
<feature type="region of interest" description="Disordered" evidence="1">
    <location>
        <begin position="34"/>
        <end position="88"/>
    </location>
</feature>
<dbReference type="OrthoDB" id="10640139at2759"/>
<dbReference type="EMBL" id="RQTK01000007">
    <property type="protein sequence ID" value="RUS91701.1"/>
    <property type="molecule type" value="Genomic_DNA"/>
</dbReference>
<organism evidence="4 5">
    <name type="scientific">Elysia chlorotica</name>
    <name type="common">Eastern emerald elysia</name>
    <name type="synonym">Sea slug</name>
    <dbReference type="NCBI Taxonomy" id="188477"/>
    <lineage>
        <taxon>Eukaryota</taxon>
        <taxon>Metazoa</taxon>
        <taxon>Spiralia</taxon>
        <taxon>Lophotrochozoa</taxon>
        <taxon>Mollusca</taxon>
        <taxon>Gastropoda</taxon>
        <taxon>Heterobranchia</taxon>
        <taxon>Euthyneura</taxon>
        <taxon>Panpulmonata</taxon>
        <taxon>Sacoglossa</taxon>
        <taxon>Placobranchoidea</taxon>
        <taxon>Plakobranchidae</taxon>
        <taxon>Elysia</taxon>
    </lineage>
</organism>
<evidence type="ECO:0000256" key="3">
    <source>
        <dbReference type="SAM" id="SignalP"/>
    </source>
</evidence>